<dbReference type="Ensembl" id="ENSSFAT00005044585.1">
    <property type="protein sequence ID" value="ENSSFAP00005043039.1"/>
    <property type="gene ID" value="ENSSFAG00005021330.1"/>
</dbReference>
<name>A0A672IPM1_SALFA</name>
<feature type="chain" id="PRO_5025676548" evidence="4">
    <location>
        <begin position="26"/>
        <end position="812"/>
    </location>
</feature>
<sequence>MNSSITMKLILLLTLLWTLSSSVGALQCLSCTDSACLPTQSVTCSSETMCITATAALAIFGQNPSQPIFRGCAPSSLCPTTGNRTFSVNVGLASALVSARCCNTDDCNSEALPAPNIQSAPPNGRECLSCFPGRYCSFPQPCRGVEDFCFNGIVFDGSRLIQVAGCISRNTCEAASVVKRLPFLQNIGNFTSGPTCCEGDLCNAFTTTTAMTTTAAVTPSSNVRTTTPTSAATTEAPSVGALQCLSCTDSACLPTQSVTCSSETMCITATAALVIFGQNSSQPIFRGCAPSSLCPTTGNRTFSVNVGLASALVSARCCNTDDCNSEALPAPNIQLALPNGRECLSCFPGRYCSFPQPCRGVEDFCFNGIVLNGSRAIQVAGCISRNTCEAASVVKRLPFLQNIGNFTSGPTCCEGDLCNAFTTTTAMTTTAAVTPSSNVRTTTPTSAATTEAPSGPDTVSANDRTCYVCVPGGDCSGELSCQGVEGMCFIGIVSNGSSEVQVAGCISQNLCEAVEVQVELPFLDGIGVFISGPTCCLGNLCNAFNTTTPLTPPITNVTSTFPVQPLQCLHCTDEDCLSDESSACPSETMCFAAASSQSMGERLQVVDRGCAGSSLCPTTGNELFGASVGSSTTVVYTQCCNTDNCNRLSPLFVGVNQTENGLLCFFCGPGDGNCSSVMQCRGGHDRCFYGMENAEAPSPVAGCISANACGAGLDFQDLLFGRKYYLASELTCCDFDMCNDDKSTTSTTITTPTTPTPDFEPHLGLRIRVAAFQGINDTTIIDAVTKFLKEQILNGTVHTVNVTSIKEDGSTT</sequence>
<comment type="subcellular location">
    <subcellularLocation>
        <location evidence="1">Secreted</location>
    </subcellularLocation>
</comment>
<evidence type="ECO:0000259" key="5">
    <source>
        <dbReference type="SMART" id="SM00134"/>
    </source>
</evidence>
<dbReference type="AlphaFoldDB" id="A0A672IPM1"/>
<gene>
    <name evidence="6" type="primary">LOC115381864</name>
</gene>
<evidence type="ECO:0000256" key="3">
    <source>
        <dbReference type="SAM" id="MobiDB-lite"/>
    </source>
</evidence>
<feature type="domain" description="UPAR/Ly6" evidence="5">
    <location>
        <begin position="26"/>
        <end position="118"/>
    </location>
</feature>
<dbReference type="OMA" id="VSARCCN"/>
<dbReference type="Pfam" id="PF00021">
    <property type="entry name" value="UPAR_LY6"/>
    <property type="match status" value="7"/>
</dbReference>
<dbReference type="InterPro" id="IPR050918">
    <property type="entry name" value="CNF-like_PLA2_Inhibitor"/>
</dbReference>
<feature type="domain" description="UPAR/Ly6" evidence="5">
    <location>
        <begin position="662"/>
        <end position="750"/>
    </location>
</feature>
<accession>A0A672IPM1</accession>
<feature type="signal peptide" evidence="4">
    <location>
        <begin position="1"/>
        <end position="25"/>
    </location>
</feature>
<dbReference type="SMART" id="SM00134">
    <property type="entry name" value="LU"/>
    <property type="match status" value="7"/>
</dbReference>
<evidence type="ECO:0000256" key="4">
    <source>
        <dbReference type="SAM" id="SignalP"/>
    </source>
</evidence>
<feature type="domain" description="UPAR/Ly6" evidence="5">
    <location>
        <begin position="464"/>
        <end position="555"/>
    </location>
</feature>
<feature type="domain" description="UPAR/Ly6" evidence="5">
    <location>
        <begin position="242"/>
        <end position="338"/>
    </location>
</feature>
<reference evidence="6" key="1">
    <citation type="submission" date="2019-06" db="EMBL/GenBank/DDBJ databases">
        <authorList>
            <consortium name="Wellcome Sanger Institute Data Sharing"/>
        </authorList>
    </citation>
    <scope>NUCLEOTIDE SEQUENCE [LARGE SCALE GENOMIC DNA]</scope>
</reference>
<evidence type="ECO:0000313" key="7">
    <source>
        <dbReference type="Proteomes" id="UP000472267"/>
    </source>
</evidence>
<dbReference type="Proteomes" id="UP000472267">
    <property type="component" value="Chromosome 23"/>
</dbReference>
<evidence type="ECO:0000313" key="6">
    <source>
        <dbReference type="Ensembl" id="ENSSFAP00005043039.1"/>
    </source>
</evidence>
<feature type="domain" description="UPAR/Ly6" evidence="5">
    <location>
        <begin position="566"/>
        <end position="653"/>
    </location>
</feature>
<evidence type="ECO:0000256" key="1">
    <source>
        <dbReference type="ARBA" id="ARBA00004613"/>
    </source>
</evidence>
<feature type="region of interest" description="Disordered" evidence="3">
    <location>
        <begin position="435"/>
        <end position="457"/>
    </location>
</feature>
<feature type="compositionally biased region" description="Low complexity" evidence="3">
    <location>
        <begin position="441"/>
        <end position="454"/>
    </location>
</feature>
<evidence type="ECO:0000256" key="2">
    <source>
        <dbReference type="ARBA" id="ARBA00022525"/>
    </source>
</evidence>
<dbReference type="Gene3D" id="2.10.60.10">
    <property type="entry name" value="CD59"/>
    <property type="match status" value="7"/>
</dbReference>
<keyword evidence="2" id="KW-0964">Secreted</keyword>
<keyword evidence="7" id="KW-1185">Reference proteome</keyword>
<dbReference type="InterPro" id="IPR045860">
    <property type="entry name" value="Snake_toxin-like_sf"/>
</dbReference>
<dbReference type="GO" id="GO:0005576">
    <property type="term" value="C:extracellular region"/>
    <property type="evidence" value="ECO:0007669"/>
    <property type="project" value="UniProtKB-SubCell"/>
</dbReference>
<dbReference type="PANTHER" id="PTHR20914:SF9">
    <property type="entry name" value="COILED, ISOFORM A"/>
    <property type="match status" value="1"/>
</dbReference>
<feature type="domain" description="UPAR/Ly6" evidence="5">
    <location>
        <begin position="341"/>
        <end position="432"/>
    </location>
</feature>
<dbReference type="GeneID" id="115381864"/>
<reference evidence="6" key="2">
    <citation type="submission" date="2025-08" db="UniProtKB">
        <authorList>
            <consortium name="Ensembl"/>
        </authorList>
    </citation>
    <scope>IDENTIFICATION</scope>
</reference>
<organism evidence="6 7">
    <name type="scientific">Salarias fasciatus</name>
    <name type="common">Jewelled blenny</name>
    <name type="synonym">Blennius fasciatus</name>
    <dbReference type="NCBI Taxonomy" id="181472"/>
    <lineage>
        <taxon>Eukaryota</taxon>
        <taxon>Metazoa</taxon>
        <taxon>Chordata</taxon>
        <taxon>Craniata</taxon>
        <taxon>Vertebrata</taxon>
        <taxon>Euteleostomi</taxon>
        <taxon>Actinopterygii</taxon>
        <taxon>Neopterygii</taxon>
        <taxon>Teleostei</taxon>
        <taxon>Neoteleostei</taxon>
        <taxon>Acanthomorphata</taxon>
        <taxon>Ovalentaria</taxon>
        <taxon>Blenniimorphae</taxon>
        <taxon>Blenniiformes</taxon>
        <taxon>Blennioidei</taxon>
        <taxon>Blenniidae</taxon>
        <taxon>Salariinae</taxon>
        <taxon>Salarias</taxon>
    </lineage>
</organism>
<keyword evidence="4" id="KW-0732">Signal</keyword>
<protein>
    <submittedName>
        <fullName evidence="6">Uncharacterized threonine-rich GPI-anchored glycoprotein PJ4664.02-like</fullName>
    </submittedName>
</protein>
<proteinExistence type="predicted"/>
<feature type="domain" description="UPAR/Ly6" evidence="5">
    <location>
        <begin position="125"/>
        <end position="216"/>
    </location>
</feature>
<dbReference type="RefSeq" id="XP_029939352.1">
    <property type="nucleotide sequence ID" value="XM_030083492.1"/>
</dbReference>
<dbReference type="InParanoid" id="A0A672IPM1"/>
<reference evidence="6" key="3">
    <citation type="submission" date="2025-09" db="UniProtKB">
        <authorList>
            <consortium name="Ensembl"/>
        </authorList>
    </citation>
    <scope>IDENTIFICATION</scope>
</reference>
<dbReference type="SUPFAM" id="SSF57302">
    <property type="entry name" value="Snake toxin-like"/>
    <property type="match status" value="7"/>
</dbReference>
<dbReference type="InterPro" id="IPR016054">
    <property type="entry name" value="LY6_UPA_recep-like"/>
</dbReference>
<dbReference type="PANTHER" id="PTHR20914">
    <property type="entry name" value="LY6/PLAUR DOMAIN-CONTAINING PROTEIN 8"/>
    <property type="match status" value="1"/>
</dbReference>